<dbReference type="InterPro" id="IPR023213">
    <property type="entry name" value="CAT-like_dom_sf"/>
</dbReference>
<feature type="compositionally biased region" description="Polar residues" evidence="1">
    <location>
        <begin position="489"/>
        <end position="499"/>
    </location>
</feature>
<accession>A0A919G4C6</accession>
<dbReference type="Gene3D" id="3.30.559.10">
    <property type="entry name" value="Chloramphenicol acetyltransferase-like domain"/>
    <property type="match status" value="1"/>
</dbReference>
<dbReference type="Gene3D" id="3.30.559.30">
    <property type="entry name" value="Nonribosomal peptide synthetase, condensation domain"/>
    <property type="match status" value="1"/>
</dbReference>
<gene>
    <name evidence="3" type="ORF">GCM10018781_52040</name>
</gene>
<dbReference type="SUPFAM" id="SSF52777">
    <property type="entry name" value="CoA-dependent acyltransferases"/>
    <property type="match status" value="2"/>
</dbReference>
<reference evidence="3" key="2">
    <citation type="submission" date="2020-09" db="EMBL/GenBank/DDBJ databases">
        <authorList>
            <person name="Sun Q."/>
            <person name="Ohkuma M."/>
        </authorList>
    </citation>
    <scope>NUCLEOTIDE SEQUENCE</scope>
    <source>
        <strain evidence="3">JCM 4646</strain>
    </source>
</reference>
<dbReference type="GO" id="GO:0003824">
    <property type="term" value="F:catalytic activity"/>
    <property type="evidence" value="ECO:0007669"/>
    <property type="project" value="InterPro"/>
</dbReference>
<keyword evidence="4" id="KW-1185">Reference proteome</keyword>
<dbReference type="InterPro" id="IPR001242">
    <property type="entry name" value="Condensation_dom"/>
</dbReference>
<organism evidence="3 4">
    <name type="scientific">Kitasatospora indigofera</name>
    <dbReference type="NCBI Taxonomy" id="67307"/>
    <lineage>
        <taxon>Bacteria</taxon>
        <taxon>Bacillati</taxon>
        <taxon>Actinomycetota</taxon>
        <taxon>Actinomycetes</taxon>
        <taxon>Kitasatosporales</taxon>
        <taxon>Streptomycetaceae</taxon>
        <taxon>Kitasatospora</taxon>
    </lineage>
</organism>
<feature type="region of interest" description="Disordered" evidence="1">
    <location>
        <begin position="459"/>
        <end position="499"/>
    </location>
</feature>
<evidence type="ECO:0000256" key="1">
    <source>
        <dbReference type="SAM" id="MobiDB-lite"/>
    </source>
</evidence>
<dbReference type="GO" id="GO:0043041">
    <property type="term" value="P:amino acid activation for nonribosomal peptide biosynthetic process"/>
    <property type="evidence" value="ECO:0007669"/>
    <property type="project" value="TreeGrafter"/>
</dbReference>
<reference evidence="3" key="1">
    <citation type="journal article" date="2014" name="Int. J. Syst. Evol. Microbiol.">
        <title>Complete genome sequence of Corynebacterium casei LMG S-19264T (=DSM 44701T), isolated from a smear-ripened cheese.</title>
        <authorList>
            <consortium name="US DOE Joint Genome Institute (JGI-PGF)"/>
            <person name="Walter F."/>
            <person name="Albersmeier A."/>
            <person name="Kalinowski J."/>
            <person name="Ruckert C."/>
        </authorList>
    </citation>
    <scope>NUCLEOTIDE SEQUENCE</scope>
    <source>
        <strain evidence="3">JCM 4646</strain>
    </source>
</reference>
<evidence type="ECO:0000313" key="3">
    <source>
        <dbReference type="EMBL" id="GHH77810.1"/>
    </source>
</evidence>
<dbReference type="GO" id="GO:0005737">
    <property type="term" value="C:cytoplasm"/>
    <property type="evidence" value="ECO:0007669"/>
    <property type="project" value="TreeGrafter"/>
</dbReference>
<dbReference type="GeneID" id="95355572"/>
<dbReference type="PANTHER" id="PTHR45527:SF1">
    <property type="entry name" value="FATTY ACID SYNTHASE"/>
    <property type="match status" value="1"/>
</dbReference>
<evidence type="ECO:0000313" key="4">
    <source>
        <dbReference type="Proteomes" id="UP000617734"/>
    </source>
</evidence>
<dbReference type="GO" id="GO:0044550">
    <property type="term" value="P:secondary metabolite biosynthetic process"/>
    <property type="evidence" value="ECO:0007669"/>
    <property type="project" value="TreeGrafter"/>
</dbReference>
<dbReference type="EMBL" id="BNBO01000034">
    <property type="protein sequence ID" value="GHH77810.1"/>
    <property type="molecule type" value="Genomic_DNA"/>
</dbReference>
<dbReference type="Proteomes" id="UP000617734">
    <property type="component" value="Unassembled WGS sequence"/>
</dbReference>
<comment type="caution">
    <text evidence="3">The sequence shown here is derived from an EMBL/GenBank/DDBJ whole genome shotgun (WGS) entry which is preliminary data.</text>
</comment>
<sequence>MLSPAHHLVRFRADCPPTTPLAWGQLAFWDVLRWLPEGDDSPNLYRWLTVPAGTRPEQVPAALRVLIERHQALRSHYFEQDGTPVQHVLGEGELRVAVHEATGPDLAAEAHRLGERLRRGATDHAHDLPVRAAVLNRDGAPAAVVLTISHLAVDAWSFRIVLRDLATLLAAGTPADHVLPPRARQPAERARYERSEAGLRREAATVAHWERRLRVVPPAMLEKSPRSLTTGRDWASVDSPAMALALRAIAARTGVTPGTSLVALLGLLLAVRTGEPEAALRLIVATRFAPEDRDYVGAFNQNALLHLRVADEPLEQYLRGAVTTVLAAHRRCEADPRRVEQLVADIAAERGFTPDSYCFFNDVSFHGDRPPRTAARPDGPAGAEHDPAAVLAALPLTRLERLPRQDPQKGAKLFLSLHRLDETCLITLSLDPAFLDRHRATDLLGDLERLVVLAATDPDRRTGAVRRSLAGPGAAPDRPESPAPPPPSHRSTQQPKGTK</sequence>
<dbReference type="AlphaFoldDB" id="A0A919G4C6"/>
<proteinExistence type="predicted"/>
<dbReference type="RefSeq" id="WP_190213335.1">
    <property type="nucleotide sequence ID" value="NZ_BNBO01000034.1"/>
</dbReference>
<dbReference type="GO" id="GO:0008610">
    <property type="term" value="P:lipid biosynthetic process"/>
    <property type="evidence" value="ECO:0007669"/>
    <property type="project" value="UniProtKB-ARBA"/>
</dbReference>
<dbReference type="Pfam" id="PF00668">
    <property type="entry name" value="Condensation"/>
    <property type="match status" value="1"/>
</dbReference>
<dbReference type="PANTHER" id="PTHR45527">
    <property type="entry name" value="NONRIBOSOMAL PEPTIDE SYNTHETASE"/>
    <property type="match status" value="1"/>
</dbReference>
<feature type="domain" description="Condensation" evidence="2">
    <location>
        <begin position="50"/>
        <end position="328"/>
    </location>
</feature>
<dbReference type="GO" id="GO:0031177">
    <property type="term" value="F:phosphopantetheine binding"/>
    <property type="evidence" value="ECO:0007669"/>
    <property type="project" value="TreeGrafter"/>
</dbReference>
<protein>
    <recommendedName>
        <fullName evidence="2">Condensation domain-containing protein</fullName>
    </recommendedName>
</protein>
<name>A0A919G4C6_9ACTN</name>
<evidence type="ECO:0000259" key="2">
    <source>
        <dbReference type="Pfam" id="PF00668"/>
    </source>
</evidence>